<dbReference type="GO" id="GO:0016020">
    <property type="term" value="C:membrane"/>
    <property type="evidence" value="ECO:0007669"/>
    <property type="project" value="TreeGrafter"/>
</dbReference>
<reference evidence="7 8" key="1">
    <citation type="submission" date="2017-11" db="EMBL/GenBank/DDBJ databases">
        <title>De-novo sequencing of pomegranate (Punica granatum L.) genome.</title>
        <authorList>
            <person name="Akparov Z."/>
            <person name="Amiraslanov A."/>
            <person name="Hajiyeva S."/>
            <person name="Abbasov M."/>
            <person name="Kaur K."/>
            <person name="Hamwieh A."/>
            <person name="Solovyev V."/>
            <person name="Salamov A."/>
            <person name="Braich B."/>
            <person name="Kosarev P."/>
            <person name="Mahmoud A."/>
            <person name="Hajiyev E."/>
            <person name="Babayeva S."/>
            <person name="Izzatullayeva V."/>
            <person name="Mammadov A."/>
            <person name="Mammadov A."/>
            <person name="Sharifova S."/>
            <person name="Ojaghi J."/>
            <person name="Eynullazada K."/>
            <person name="Bayramov B."/>
            <person name="Abdulazimova A."/>
            <person name="Shahmuradov I."/>
        </authorList>
    </citation>
    <scope>NUCLEOTIDE SEQUENCE [LARGE SCALE GENOMIC DNA]</scope>
    <source>
        <strain evidence="8">cv. AG2017</strain>
        <tissue evidence="7">Leaf</tissue>
    </source>
</reference>
<dbReference type="Pfam" id="PF00063">
    <property type="entry name" value="Myosin_head"/>
    <property type="match status" value="1"/>
</dbReference>
<keyword evidence="4 5" id="KW-0009">Actin-binding</keyword>
<keyword evidence="2" id="KW-0067">ATP-binding</keyword>
<dbReference type="GO" id="GO:0005516">
    <property type="term" value="F:calmodulin binding"/>
    <property type="evidence" value="ECO:0007669"/>
    <property type="project" value="UniProtKB-KW"/>
</dbReference>
<dbReference type="InterPro" id="IPR000048">
    <property type="entry name" value="IQ_motif_EF-hand-BS"/>
</dbReference>
<dbReference type="EMBL" id="PGOL01001104">
    <property type="protein sequence ID" value="PKI60876.1"/>
    <property type="molecule type" value="Genomic_DNA"/>
</dbReference>
<dbReference type="InterPro" id="IPR001609">
    <property type="entry name" value="Myosin_head_motor_dom-like"/>
</dbReference>
<evidence type="ECO:0000256" key="5">
    <source>
        <dbReference type="PROSITE-ProRule" id="PRU00782"/>
    </source>
</evidence>
<comment type="similarity">
    <text evidence="5">Belongs to the TRAFAC class myosin-kinesin ATPase superfamily. Myosin family.</text>
</comment>
<dbReference type="GO" id="GO:0016459">
    <property type="term" value="C:myosin complex"/>
    <property type="evidence" value="ECO:0007669"/>
    <property type="project" value="UniProtKB-KW"/>
</dbReference>
<dbReference type="AlphaFoldDB" id="A0A2I0JZJ8"/>
<dbReference type="PROSITE" id="PS51456">
    <property type="entry name" value="MYOSIN_MOTOR"/>
    <property type="match status" value="1"/>
</dbReference>
<sequence length="117" mass="13248">MEAIRISCAGYPTRKTFDEFVSRFGIFSPDVLRGGTDEVAACKKILEKANLQGYQIGKTKLFLRAGQMAEMDARRNEVLGISAIKIQRKVRTYFTRKSFIMLQHSAIQIQAICRGNK</sequence>
<dbReference type="GO" id="GO:0005737">
    <property type="term" value="C:cytoplasm"/>
    <property type="evidence" value="ECO:0007669"/>
    <property type="project" value="TreeGrafter"/>
</dbReference>
<feature type="domain" description="Myosin motor" evidence="6">
    <location>
        <begin position="1"/>
        <end position="76"/>
    </location>
</feature>
<dbReference type="InterPro" id="IPR027417">
    <property type="entry name" value="P-loop_NTPase"/>
</dbReference>
<dbReference type="GO" id="GO:0005524">
    <property type="term" value="F:ATP binding"/>
    <property type="evidence" value="ECO:0007669"/>
    <property type="project" value="UniProtKB-KW"/>
</dbReference>
<dbReference type="GO" id="GO:0030048">
    <property type="term" value="P:actin filament-based movement"/>
    <property type="evidence" value="ECO:0007669"/>
    <property type="project" value="UniProtKB-ARBA"/>
</dbReference>
<keyword evidence="5" id="KW-0518">Myosin</keyword>
<dbReference type="SUPFAM" id="SSF52540">
    <property type="entry name" value="P-loop containing nucleoside triphosphate hydrolases"/>
    <property type="match status" value="1"/>
</dbReference>
<dbReference type="PANTHER" id="PTHR13140:SF834">
    <property type="entry name" value="MYOSIN-8-LIKE"/>
    <property type="match status" value="1"/>
</dbReference>
<dbReference type="Proteomes" id="UP000233551">
    <property type="component" value="Unassembled WGS sequence"/>
</dbReference>
<evidence type="ECO:0000313" key="8">
    <source>
        <dbReference type="Proteomes" id="UP000233551"/>
    </source>
</evidence>
<name>A0A2I0JZJ8_PUNGR</name>
<gene>
    <name evidence="7" type="ORF">CRG98_018749</name>
</gene>
<evidence type="ECO:0000256" key="1">
    <source>
        <dbReference type="ARBA" id="ARBA00022741"/>
    </source>
</evidence>
<dbReference type="PANTHER" id="PTHR13140">
    <property type="entry name" value="MYOSIN"/>
    <property type="match status" value="1"/>
</dbReference>
<dbReference type="Gene3D" id="1.20.5.190">
    <property type="match status" value="1"/>
</dbReference>
<evidence type="ECO:0000259" key="6">
    <source>
        <dbReference type="PROSITE" id="PS51456"/>
    </source>
</evidence>
<accession>A0A2I0JZJ8</accession>
<keyword evidence="8" id="KW-1185">Reference proteome</keyword>
<keyword evidence="1" id="KW-0547">Nucleotide-binding</keyword>
<evidence type="ECO:0000313" key="7">
    <source>
        <dbReference type="EMBL" id="PKI60876.1"/>
    </source>
</evidence>
<comment type="caution">
    <text evidence="7">The sequence shown here is derived from an EMBL/GenBank/DDBJ whole genome shotgun (WGS) entry which is preliminary data.</text>
</comment>
<dbReference type="GO" id="GO:0000146">
    <property type="term" value="F:microfilament motor activity"/>
    <property type="evidence" value="ECO:0007669"/>
    <property type="project" value="TreeGrafter"/>
</dbReference>
<evidence type="ECO:0000256" key="2">
    <source>
        <dbReference type="ARBA" id="ARBA00022840"/>
    </source>
</evidence>
<protein>
    <recommendedName>
        <fullName evidence="6">Myosin motor domain-containing protein</fullName>
    </recommendedName>
</protein>
<dbReference type="Pfam" id="PF00612">
    <property type="entry name" value="IQ"/>
    <property type="match status" value="2"/>
</dbReference>
<evidence type="ECO:0000256" key="3">
    <source>
        <dbReference type="ARBA" id="ARBA00022860"/>
    </source>
</evidence>
<dbReference type="GO" id="GO:0051015">
    <property type="term" value="F:actin filament binding"/>
    <property type="evidence" value="ECO:0007669"/>
    <property type="project" value="TreeGrafter"/>
</dbReference>
<proteinExistence type="inferred from homology"/>
<evidence type="ECO:0000256" key="4">
    <source>
        <dbReference type="ARBA" id="ARBA00023203"/>
    </source>
</evidence>
<keyword evidence="5" id="KW-0505">Motor protein</keyword>
<dbReference type="PROSITE" id="PS50096">
    <property type="entry name" value="IQ"/>
    <property type="match status" value="2"/>
</dbReference>
<dbReference type="GO" id="GO:0007015">
    <property type="term" value="P:actin filament organization"/>
    <property type="evidence" value="ECO:0007669"/>
    <property type="project" value="TreeGrafter"/>
</dbReference>
<comment type="caution">
    <text evidence="5">Lacks conserved residue(s) required for the propagation of feature annotation.</text>
</comment>
<organism evidence="7 8">
    <name type="scientific">Punica granatum</name>
    <name type="common">Pomegranate</name>
    <dbReference type="NCBI Taxonomy" id="22663"/>
    <lineage>
        <taxon>Eukaryota</taxon>
        <taxon>Viridiplantae</taxon>
        <taxon>Streptophyta</taxon>
        <taxon>Embryophyta</taxon>
        <taxon>Tracheophyta</taxon>
        <taxon>Spermatophyta</taxon>
        <taxon>Magnoliopsida</taxon>
        <taxon>eudicotyledons</taxon>
        <taxon>Gunneridae</taxon>
        <taxon>Pentapetalae</taxon>
        <taxon>rosids</taxon>
        <taxon>malvids</taxon>
        <taxon>Myrtales</taxon>
        <taxon>Lythraceae</taxon>
        <taxon>Punica</taxon>
    </lineage>
</organism>
<dbReference type="Gene3D" id="6.20.240.20">
    <property type="match status" value="1"/>
</dbReference>
<dbReference type="STRING" id="22663.A0A2I0JZJ8"/>
<keyword evidence="3" id="KW-0112">Calmodulin-binding</keyword>